<evidence type="ECO:0000313" key="2">
    <source>
        <dbReference type="Proteomes" id="UP001157502"/>
    </source>
</evidence>
<name>A0ACC2FNG1_DALPE</name>
<reference evidence="1" key="1">
    <citation type="submission" date="2021-05" db="EMBL/GenBank/DDBJ databases">
        <authorList>
            <person name="Pan Q."/>
            <person name="Jouanno E."/>
            <person name="Zahm M."/>
            <person name="Klopp C."/>
            <person name="Cabau C."/>
            <person name="Louis A."/>
            <person name="Berthelot C."/>
            <person name="Parey E."/>
            <person name="Roest Crollius H."/>
            <person name="Montfort J."/>
            <person name="Robinson-Rechavi M."/>
            <person name="Bouchez O."/>
            <person name="Lampietro C."/>
            <person name="Lopez Roques C."/>
            <person name="Donnadieu C."/>
            <person name="Postlethwait J."/>
            <person name="Bobe J."/>
            <person name="Dillon D."/>
            <person name="Chandos A."/>
            <person name="von Hippel F."/>
            <person name="Guiguen Y."/>
        </authorList>
    </citation>
    <scope>NUCLEOTIDE SEQUENCE</scope>
    <source>
        <strain evidence="1">YG-Jan2019</strain>
    </source>
</reference>
<proteinExistence type="predicted"/>
<protein>
    <submittedName>
        <fullName evidence="1">Uncharacterized protein</fullName>
    </submittedName>
</protein>
<accession>A0ACC2FNG1</accession>
<comment type="caution">
    <text evidence="1">The sequence shown here is derived from an EMBL/GenBank/DDBJ whole genome shotgun (WGS) entry which is preliminary data.</text>
</comment>
<dbReference type="EMBL" id="CM055751">
    <property type="protein sequence ID" value="KAJ7992902.1"/>
    <property type="molecule type" value="Genomic_DNA"/>
</dbReference>
<gene>
    <name evidence="1" type="ORF">DPEC_G00266890</name>
</gene>
<organism evidence="1 2">
    <name type="scientific">Dallia pectoralis</name>
    <name type="common">Alaska blackfish</name>
    <dbReference type="NCBI Taxonomy" id="75939"/>
    <lineage>
        <taxon>Eukaryota</taxon>
        <taxon>Metazoa</taxon>
        <taxon>Chordata</taxon>
        <taxon>Craniata</taxon>
        <taxon>Vertebrata</taxon>
        <taxon>Euteleostomi</taxon>
        <taxon>Actinopterygii</taxon>
        <taxon>Neopterygii</taxon>
        <taxon>Teleostei</taxon>
        <taxon>Protacanthopterygii</taxon>
        <taxon>Esociformes</taxon>
        <taxon>Umbridae</taxon>
        <taxon>Dallia</taxon>
    </lineage>
</organism>
<sequence length="150" mass="15809">MKTRENFPSVSSCYSKLLPEFLLGTFISNLSPRSVKSCEGGGFRERGGGIGILMCGPVQCDSLLPSQLLCRESTPLHASLALPRVPLGDCRSPSTGSVSLPDDISSIALYLARLACCHIVITLGTLMSTRAALSLCLTSLSGSVCVLVFI</sequence>
<keyword evidence="2" id="KW-1185">Reference proteome</keyword>
<dbReference type="Proteomes" id="UP001157502">
    <property type="component" value="Chromosome 24"/>
</dbReference>
<evidence type="ECO:0000313" key="1">
    <source>
        <dbReference type="EMBL" id="KAJ7992902.1"/>
    </source>
</evidence>